<dbReference type="AlphaFoldDB" id="A0AAE0NFU6"/>
<evidence type="ECO:0000256" key="7">
    <source>
        <dbReference type="PIRSR" id="PIRSR602403-1"/>
    </source>
</evidence>
<keyword evidence="5 7" id="KW-0408">Iron</keyword>
<dbReference type="PANTHER" id="PTHR24305">
    <property type="entry name" value="CYTOCHROME P450"/>
    <property type="match status" value="1"/>
</dbReference>
<dbReference type="PANTHER" id="PTHR24305:SF232">
    <property type="entry name" value="P450, PUTATIVE (EUROFUNG)-RELATED"/>
    <property type="match status" value="1"/>
</dbReference>
<dbReference type="GO" id="GO:0004497">
    <property type="term" value="F:monooxygenase activity"/>
    <property type="evidence" value="ECO:0007669"/>
    <property type="project" value="UniProtKB-KW"/>
</dbReference>
<dbReference type="SUPFAM" id="SSF48264">
    <property type="entry name" value="Cytochrome P450"/>
    <property type="match status" value="1"/>
</dbReference>
<evidence type="ECO:0000256" key="4">
    <source>
        <dbReference type="ARBA" id="ARBA00022723"/>
    </source>
</evidence>
<keyword evidence="4 7" id="KW-0479">Metal-binding</keyword>
<organism evidence="9 10">
    <name type="scientific">Lasiosphaeria ovina</name>
    <dbReference type="NCBI Taxonomy" id="92902"/>
    <lineage>
        <taxon>Eukaryota</taxon>
        <taxon>Fungi</taxon>
        <taxon>Dikarya</taxon>
        <taxon>Ascomycota</taxon>
        <taxon>Pezizomycotina</taxon>
        <taxon>Sordariomycetes</taxon>
        <taxon>Sordariomycetidae</taxon>
        <taxon>Sordariales</taxon>
        <taxon>Lasiosphaeriaceae</taxon>
        <taxon>Lasiosphaeria</taxon>
    </lineage>
</organism>
<comment type="similarity">
    <text evidence="2 8">Belongs to the cytochrome P450 family.</text>
</comment>
<sequence length="516" mass="58144">MMDTIMDNWPLVGVAALATLLYPLYQIFLHPLSRYPGPLLAKLTDYWRFRDVRSRRSHLTRVALHERHGPVVRVGPNMLSIADPAYIPKIYGPGQGFLKSPFYQPFEGWVGEKIGYNLFTTRDPAYHAALKQPVAAAYGFKSALEFEPIVDQCIETMVRRIDELIVQAKVKKACDLAGWMQYYAFDVMAIMTYGKAFGFLERGEDVNHMIARLDARLDVISPESQMPWLDWLQRKNWVVNIFRDRTNPFATIAASLIRDRQAALIATSSSGDTEQKAPSPRLFIDHFLDAQETHPAVVDSRTVVIYTTTNIMAGSDTVAIALRTLFYMVLRHAGVRARLLAELDAAAPGLTFPVSWEQSQRLPYLDAVVQESLRIHPPVGLPLERVVPAAGLAMRDGSRVPAGVQVGCHAWPIHLLDPVWGPEPKQFRPERWLRAAGESAEAHAERVAAMKRAMLAFGAGSRMCMGRHLAAVQIAKLVPSLLMKFRFELVEPLRDWDLVCGWFVRQANMDVFVDKR</sequence>
<proteinExistence type="inferred from homology"/>
<feature type="binding site" description="axial binding residue" evidence="7">
    <location>
        <position position="464"/>
    </location>
    <ligand>
        <name>heme</name>
        <dbReference type="ChEBI" id="CHEBI:30413"/>
    </ligand>
    <ligandPart>
        <name>Fe</name>
        <dbReference type="ChEBI" id="CHEBI:18248"/>
    </ligandPart>
</feature>
<dbReference type="Pfam" id="PF00067">
    <property type="entry name" value="p450"/>
    <property type="match status" value="1"/>
</dbReference>
<dbReference type="InterPro" id="IPR036396">
    <property type="entry name" value="Cyt_P450_sf"/>
</dbReference>
<keyword evidence="6 8" id="KW-0503">Monooxygenase</keyword>
<gene>
    <name evidence="9" type="ORF">B0T24DRAFT_548561</name>
</gene>
<keyword evidence="10" id="KW-1185">Reference proteome</keyword>
<evidence type="ECO:0000256" key="3">
    <source>
        <dbReference type="ARBA" id="ARBA00022617"/>
    </source>
</evidence>
<dbReference type="GO" id="GO:0005506">
    <property type="term" value="F:iron ion binding"/>
    <property type="evidence" value="ECO:0007669"/>
    <property type="project" value="InterPro"/>
</dbReference>
<dbReference type="InterPro" id="IPR002403">
    <property type="entry name" value="Cyt_P450_E_grp-IV"/>
</dbReference>
<dbReference type="GO" id="GO:0016705">
    <property type="term" value="F:oxidoreductase activity, acting on paired donors, with incorporation or reduction of molecular oxygen"/>
    <property type="evidence" value="ECO:0007669"/>
    <property type="project" value="InterPro"/>
</dbReference>
<evidence type="ECO:0000256" key="1">
    <source>
        <dbReference type="ARBA" id="ARBA00001971"/>
    </source>
</evidence>
<evidence type="ECO:0000313" key="9">
    <source>
        <dbReference type="EMBL" id="KAK3380728.1"/>
    </source>
</evidence>
<dbReference type="GO" id="GO:0020037">
    <property type="term" value="F:heme binding"/>
    <property type="evidence" value="ECO:0007669"/>
    <property type="project" value="InterPro"/>
</dbReference>
<dbReference type="InterPro" id="IPR017972">
    <property type="entry name" value="Cyt_P450_CS"/>
</dbReference>
<evidence type="ECO:0000256" key="5">
    <source>
        <dbReference type="ARBA" id="ARBA00023004"/>
    </source>
</evidence>
<protein>
    <submittedName>
        <fullName evidence="9">Cytochrome P450</fullName>
    </submittedName>
</protein>
<dbReference type="CDD" id="cd11060">
    <property type="entry name" value="CYP57A1-like"/>
    <property type="match status" value="1"/>
</dbReference>
<dbReference type="InterPro" id="IPR001128">
    <property type="entry name" value="Cyt_P450"/>
</dbReference>
<evidence type="ECO:0000256" key="8">
    <source>
        <dbReference type="RuleBase" id="RU000461"/>
    </source>
</evidence>
<accession>A0AAE0NFU6</accession>
<dbReference type="EMBL" id="JAULSN010000002">
    <property type="protein sequence ID" value="KAK3380728.1"/>
    <property type="molecule type" value="Genomic_DNA"/>
</dbReference>
<dbReference type="PROSITE" id="PS00086">
    <property type="entry name" value="CYTOCHROME_P450"/>
    <property type="match status" value="1"/>
</dbReference>
<reference evidence="9" key="2">
    <citation type="submission" date="2023-06" db="EMBL/GenBank/DDBJ databases">
        <authorList>
            <consortium name="Lawrence Berkeley National Laboratory"/>
            <person name="Haridas S."/>
            <person name="Hensen N."/>
            <person name="Bonometti L."/>
            <person name="Westerberg I."/>
            <person name="Brannstrom I.O."/>
            <person name="Guillou S."/>
            <person name="Cros-Aarteil S."/>
            <person name="Calhoun S."/>
            <person name="Kuo A."/>
            <person name="Mondo S."/>
            <person name="Pangilinan J."/>
            <person name="Riley R."/>
            <person name="Labutti K."/>
            <person name="Andreopoulos B."/>
            <person name="Lipzen A."/>
            <person name="Chen C."/>
            <person name="Yanf M."/>
            <person name="Daum C."/>
            <person name="Ng V."/>
            <person name="Clum A."/>
            <person name="Steindorff A."/>
            <person name="Ohm R."/>
            <person name="Martin F."/>
            <person name="Silar P."/>
            <person name="Natvig D."/>
            <person name="Lalanne C."/>
            <person name="Gautier V."/>
            <person name="Ament-Velasquez S.L."/>
            <person name="Kruys A."/>
            <person name="Hutchinson M.I."/>
            <person name="Powell A.J."/>
            <person name="Barry K."/>
            <person name="Miller A.N."/>
            <person name="Grigoriev I.V."/>
            <person name="Debuchy R."/>
            <person name="Gladieux P."/>
            <person name="Thoren M.H."/>
            <person name="Johannesson H."/>
        </authorList>
    </citation>
    <scope>NUCLEOTIDE SEQUENCE</scope>
    <source>
        <strain evidence="9">CBS 958.72</strain>
    </source>
</reference>
<dbReference type="Proteomes" id="UP001287356">
    <property type="component" value="Unassembled WGS sequence"/>
</dbReference>
<dbReference type="Gene3D" id="1.10.630.10">
    <property type="entry name" value="Cytochrome P450"/>
    <property type="match status" value="1"/>
</dbReference>
<keyword evidence="3 7" id="KW-0349">Heme</keyword>
<keyword evidence="8" id="KW-0560">Oxidoreductase</keyword>
<evidence type="ECO:0000256" key="2">
    <source>
        <dbReference type="ARBA" id="ARBA00010617"/>
    </source>
</evidence>
<name>A0AAE0NFU6_9PEZI</name>
<comment type="cofactor">
    <cofactor evidence="1 7">
        <name>heme</name>
        <dbReference type="ChEBI" id="CHEBI:30413"/>
    </cofactor>
</comment>
<evidence type="ECO:0000256" key="6">
    <source>
        <dbReference type="ARBA" id="ARBA00023033"/>
    </source>
</evidence>
<dbReference type="InterPro" id="IPR050121">
    <property type="entry name" value="Cytochrome_P450_monoxygenase"/>
</dbReference>
<dbReference type="PRINTS" id="PR00385">
    <property type="entry name" value="P450"/>
</dbReference>
<comment type="caution">
    <text evidence="9">The sequence shown here is derived from an EMBL/GenBank/DDBJ whole genome shotgun (WGS) entry which is preliminary data.</text>
</comment>
<reference evidence="9" key="1">
    <citation type="journal article" date="2023" name="Mol. Phylogenet. Evol.">
        <title>Genome-scale phylogeny and comparative genomics of the fungal order Sordariales.</title>
        <authorList>
            <person name="Hensen N."/>
            <person name="Bonometti L."/>
            <person name="Westerberg I."/>
            <person name="Brannstrom I.O."/>
            <person name="Guillou S."/>
            <person name="Cros-Aarteil S."/>
            <person name="Calhoun S."/>
            <person name="Haridas S."/>
            <person name="Kuo A."/>
            <person name="Mondo S."/>
            <person name="Pangilinan J."/>
            <person name="Riley R."/>
            <person name="LaButti K."/>
            <person name="Andreopoulos B."/>
            <person name="Lipzen A."/>
            <person name="Chen C."/>
            <person name="Yan M."/>
            <person name="Daum C."/>
            <person name="Ng V."/>
            <person name="Clum A."/>
            <person name="Steindorff A."/>
            <person name="Ohm R.A."/>
            <person name="Martin F."/>
            <person name="Silar P."/>
            <person name="Natvig D.O."/>
            <person name="Lalanne C."/>
            <person name="Gautier V."/>
            <person name="Ament-Velasquez S.L."/>
            <person name="Kruys A."/>
            <person name="Hutchinson M.I."/>
            <person name="Powell A.J."/>
            <person name="Barry K."/>
            <person name="Miller A.N."/>
            <person name="Grigoriev I.V."/>
            <person name="Debuchy R."/>
            <person name="Gladieux P."/>
            <person name="Hiltunen Thoren M."/>
            <person name="Johannesson H."/>
        </authorList>
    </citation>
    <scope>NUCLEOTIDE SEQUENCE</scope>
    <source>
        <strain evidence="9">CBS 958.72</strain>
    </source>
</reference>
<dbReference type="PRINTS" id="PR00465">
    <property type="entry name" value="EP450IV"/>
</dbReference>
<evidence type="ECO:0000313" key="10">
    <source>
        <dbReference type="Proteomes" id="UP001287356"/>
    </source>
</evidence>